<sequence length="121" mass="13758">MSMLHAPAETPAARETPARTLSCPECMVSFAAVHPRQLFCSPAHRDRYHNRWTVRGRVLAPLEVADRITRGGTRGDVVTGRRARRDAQHLKDRWVVEDRDAKRMPAIEYVRLRLALGFEAA</sequence>
<protein>
    <submittedName>
        <fullName evidence="1">Uncharacterized protein</fullName>
    </submittedName>
</protein>
<name>A0ABW4U2D8_9SPHN</name>
<dbReference type="EMBL" id="JBHUGS010000004">
    <property type="protein sequence ID" value="MFD1951901.1"/>
    <property type="molecule type" value="Genomic_DNA"/>
</dbReference>
<dbReference type="RefSeq" id="WP_380930875.1">
    <property type="nucleotide sequence ID" value="NZ_JBHUGS010000004.1"/>
</dbReference>
<accession>A0ABW4U2D8</accession>
<dbReference type="Proteomes" id="UP001597400">
    <property type="component" value="Unassembled WGS sequence"/>
</dbReference>
<reference evidence="2" key="1">
    <citation type="journal article" date="2019" name="Int. J. Syst. Evol. Microbiol.">
        <title>The Global Catalogue of Microorganisms (GCM) 10K type strain sequencing project: providing services to taxonomists for standard genome sequencing and annotation.</title>
        <authorList>
            <consortium name="The Broad Institute Genomics Platform"/>
            <consortium name="The Broad Institute Genome Sequencing Center for Infectious Disease"/>
            <person name="Wu L."/>
            <person name="Ma J."/>
        </authorList>
    </citation>
    <scope>NUCLEOTIDE SEQUENCE [LARGE SCALE GENOMIC DNA]</scope>
    <source>
        <strain evidence="2">CGMCC 1.12702</strain>
    </source>
</reference>
<keyword evidence="2" id="KW-1185">Reference proteome</keyword>
<evidence type="ECO:0000313" key="1">
    <source>
        <dbReference type="EMBL" id="MFD1951901.1"/>
    </source>
</evidence>
<organism evidence="1 2">
    <name type="scientific">Sphingomonas arantia</name>
    <dbReference type="NCBI Taxonomy" id="1460676"/>
    <lineage>
        <taxon>Bacteria</taxon>
        <taxon>Pseudomonadati</taxon>
        <taxon>Pseudomonadota</taxon>
        <taxon>Alphaproteobacteria</taxon>
        <taxon>Sphingomonadales</taxon>
        <taxon>Sphingomonadaceae</taxon>
        <taxon>Sphingomonas</taxon>
    </lineage>
</organism>
<proteinExistence type="predicted"/>
<evidence type="ECO:0000313" key="2">
    <source>
        <dbReference type="Proteomes" id="UP001597400"/>
    </source>
</evidence>
<gene>
    <name evidence="1" type="ORF">ACFSGX_14095</name>
</gene>
<comment type="caution">
    <text evidence="1">The sequence shown here is derived from an EMBL/GenBank/DDBJ whole genome shotgun (WGS) entry which is preliminary data.</text>
</comment>